<dbReference type="InterPro" id="IPR036188">
    <property type="entry name" value="FAD/NAD-bd_sf"/>
</dbReference>
<dbReference type="RefSeq" id="WP_129611206.1">
    <property type="nucleotide sequence ID" value="NZ_UWOC01000192.1"/>
</dbReference>
<accession>A0A3S4BIM2</accession>
<organism evidence="5 6">
    <name type="scientific">Rhodoplanes serenus</name>
    <dbReference type="NCBI Taxonomy" id="200615"/>
    <lineage>
        <taxon>Bacteria</taxon>
        <taxon>Pseudomonadati</taxon>
        <taxon>Pseudomonadota</taxon>
        <taxon>Alphaproteobacteria</taxon>
        <taxon>Hyphomicrobiales</taxon>
        <taxon>Nitrobacteraceae</taxon>
        <taxon>Rhodoplanes</taxon>
    </lineage>
</organism>
<keyword evidence="2" id="KW-0285">Flavoprotein</keyword>
<comment type="caution">
    <text evidence="5">The sequence shown here is derived from an EMBL/GenBank/DDBJ whole genome shotgun (WGS) entry which is preliminary data.</text>
</comment>
<gene>
    <name evidence="5" type="primary">mhpA</name>
    <name evidence="5" type="ORF">RHODGE_RHODGE_04406</name>
</gene>
<comment type="cofactor">
    <cofactor evidence="1">
        <name>FAD</name>
        <dbReference type="ChEBI" id="CHEBI:57692"/>
    </cofactor>
</comment>
<dbReference type="Gene3D" id="3.40.30.120">
    <property type="match status" value="1"/>
</dbReference>
<keyword evidence="3" id="KW-0274">FAD</keyword>
<dbReference type="AlphaFoldDB" id="A0A3S4BIM2"/>
<evidence type="ECO:0000313" key="5">
    <source>
        <dbReference type="EMBL" id="VCU10841.1"/>
    </source>
</evidence>
<dbReference type="Proteomes" id="UP000289200">
    <property type="component" value="Unassembled WGS sequence"/>
</dbReference>
<keyword evidence="6" id="KW-1185">Reference proteome</keyword>
<evidence type="ECO:0000259" key="4">
    <source>
        <dbReference type="Pfam" id="PF01494"/>
    </source>
</evidence>
<dbReference type="EMBL" id="UWOC01000192">
    <property type="protein sequence ID" value="VCU10841.1"/>
    <property type="molecule type" value="Genomic_DNA"/>
</dbReference>
<feature type="domain" description="FAD-binding" evidence="4">
    <location>
        <begin position="38"/>
        <end position="374"/>
    </location>
</feature>
<dbReference type="Gene3D" id="3.50.50.60">
    <property type="entry name" value="FAD/NAD(P)-binding domain"/>
    <property type="match status" value="1"/>
</dbReference>
<dbReference type="PANTHER" id="PTHR43004">
    <property type="entry name" value="TRK SYSTEM POTASSIUM UPTAKE PROTEIN"/>
    <property type="match status" value="1"/>
</dbReference>
<sequence length="559" mass="59540">MTASCRGVEWNGNGYRLPVFPAVVPPSAGRAEVERAGIVVVGGGVTGLTLAADLASRGVAVLLLDDDDTVGVRGASSRGMVWSQKTLEIMDRLGVAPRMIEKGVVWSVGKTLSGEEIVYAFNRAEGNASLQPPFVNLQQFYLEWFLVDRLGALDGAELRWKNRVRAIEPGPASVRLEVESPGGDYVVAADWVIDATGANSHLRDSLGLPVKASRHVDCWCICDARLDEVELPERWTWVDAPFNGGRAVWQHMMADKVWRLDYQLAPGTDPEEAARPEIAAARVRAHLGPDVAFELVWVGPWAYRTQMLERFRHGRVLFAGDAAHVKSPFGARGGNSGIGDAENLAWKLALVVQGKASERLLDTYDEERRAAAAENILVTSRSARFLAPQSPFERRLRDALLGLARQHAFARAMVNTGRLAVANRYPGSAILAPDGGYALPNLRLERADGGATSLSAALADLGTAALGLYLPRAGHDPARAAISGIGGEGLPYAVRTLEAGQGAVRCTYRDAGGHLPALTGAEPGDLVVVRPDLYCAAVVRGAAAAAAEAALRAAVGFGA</sequence>
<dbReference type="GO" id="GO:0071949">
    <property type="term" value="F:FAD binding"/>
    <property type="evidence" value="ECO:0007669"/>
    <property type="project" value="InterPro"/>
</dbReference>
<dbReference type="InterPro" id="IPR002938">
    <property type="entry name" value="FAD-bd"/>
</dbReference>
<evidence type="ECO:0000256" key="1">
    <source>
        <dbReference type="ARBA" id="ARBA00001974"/>
    </source>
</evidence>
<evidence type="ECO:0000256" key="3">
    <source>
        <dbReference type="ARBA" id="ARBA00022827"/>
    </source>
</evidence>
<dbReference type="NCBIfam" id="NF006002">
    <property type="entry name" value="PRK08132.1"/>
    <property type="match status" value="1"/>
</dbReference>
<dbReference type="GO" id="GO:0016709">
    <property type="term" value="F:oxidoreductase activity, acting on paired donors, with incorporation or reduction of molecular oxygen, NAD(P)H as one donor, and incorporation of one atom of oxygen"/>
    <property type="evidence" value="ECO:0007669"/>
    <property type="project" value="UniProtKB-ARBA"/>
</dbReference>
<evidence type="ECO:0000256" key="2">
    <source>
        <dbReference type="ARBA" id="ARBA00022630"/>
    </source>
</evidence>
<proteinExistence type="predicted"/>
<protein>
    <submittedName>
        <fullName evidence="5">3-(3-hydroxy-phenyl)propionate/3-hydroxycinnamic acid hydroxylase</fullName>
    </submittedName>
</protein>
<dbReference type="SUPFAM" id="SSF51905">
    <property type="entry name" value="FAD/NAD(P)-binding domain"/>
    <property type="match status" value="1"/>
</dbReference>
<dbReference type="PANTHER" id="PTHR43004:SF19">
    <property type="entry name" value="BINDING MONOOXYGENASE, PUTATIVE (JCVI)-RELATED"/>
    <property type="match status" value="1"/>
</dbReference>
<dbReference type="OrthoDB" id="9791689at2"/>
<dbReference type="PRINTS" id="PR00420">
    <property type="entry name" value="RNGMNOXGNASE"/>
</dbReference>
<evidence type="ECO:0000313" key="6">
    <source>
        <dbReference type="Proteomes" id="UP000289200"/>
    </source>
</evidence>
<dbReference type="InterPro" id="IPR050641">
    <property type="entry name" value="RIFMO-like"/>
</dbReference>
<reference evidence="6" key="1">
    <citation type="submission" date="2018-10" db="EMBL/GenBank/DDBJ databases">
        <authorList>
            <person name="Peiro R."/>
            <person name="Begona"/>
            <person name="Cbmso G."/>
            <person name="Lopez M."/>
            <person name="Gonzalez S."/>
            <person name="Sacristan E."/>
            <person name="Castillo E."/>
        </authorList>
    </citation>
    <scope>NUCLEOTIDE SEQUENCE [LARGE SCALE GENOMIC DNA]</scope>
</reference>
<name>A0A3S4BIM2_9BRAD</name>
<dbReference type="Gene3D" id="3.30.70.2450">
    <property type="match status" value="1"/>
</dbReference>
<dbReference type="Pfam" id="PF01494">
    <property type="entry name" value="FAD_binding_3"/>
    <property type="match status" value="1"/>
</dbReference>